<evidence type="ECO:0000313" key="25">
    <source>
        <dbReference type="EMBL" id="NVI47600.1"/>
    </source>
</evidence>
<dbReference type="EMBL" id="JAAOLE020000002">
    <property type="protein sequence ID" value="NVI50700.1"/>
    <property type="molecule type" value="Genomic_DNA"/>
</dbReference>
<reference evidence="23" key="1">
    <citation type="submission" date="2020-06" db="EMBL/GenBank/DDBJ databases">
        <title>Whole Genome Sequence of Bradyrhizobium sp. Strain 1S1.</title>
        <authorList>
            <person name="Bromfield E.S.P."/>
            <person name="Cloutier S."/>
        </authorList>
    </citation>
    <scope>NUCLEOTIDE SEQUENCE [LARGE SCALE GENOMIC DNA]</scope>
    <source>
        <strain evidence="23">1S1</strain>
    </source>
</reference>
<dbReference type="EMBL" id="JAAOLE020000001">
    <property type="protein sequence ID" value="NVI46825.1"/>
    <property type="molecule type" value="Genomic_DNA"/>
</dbReference>
<dbReference type="EMBL" id="JAAOLE020000001">
    <property type="protein sequence ID" value="NVI42947.1"/>
    <property type="molecule type" value="Genomic_DNA"/>
</dbReference>
<dbReference type="EMBL" id="JAAOLE020000001">
    <property type="protein sequence ID" value="NVI48963.1"/>
    <property type="molecule type" value="Genomic_DNA"/>
</dbReference>
<evidence type="ECO:0000313" key="15">
    <source>
        <dbReference type="EMBL" id="NVI44523.1"/>
    </source>
</evidence>
<evidence type="ECO:0000313" key="21">
    <source>
        <dbReference type="EMBL" id="NVI46320.1"/>
    </source>
</evidence>
<dbReference type="Pfam" id="PF13751">
    <property type="entry name" value="DDE_Tnp_1_6"/>
    <property type="match status" value="1"/>
</dbReference>
<dbReference type="EMBL" id="JAAOLE020000001">
    <property type="protein sequence ID" value="NVI49963.1"/>
    <property type="molecule type" value="Genomic_DNA"/>
</dbReference>
<evidence type="ECO:0000313" key="24">
    <source>
        <dbReference type="EMBL" id="NVI47191.1"/>
    </source>
</evidence>
<dbReference type="EMBL" id="JAAOLE020000001">
    <property type="protein sequence ID" value="NVI47155.1"/>
    <property type="molecule type" value="Genomic_DNA"/>
</dbReference>
<dbReference type="GO" id="GO:0003677">
    <property type="term" value="F:DNA binding"/>
    <property type="evidence" value="ECO:0007669"/>
    <property type="project" value="InterPro"/>
</dbReference>
<dbReference type="EMBL" id="JAAOLE020000001">
    <property type="protein sequence ID" value="NVI48164.1"/>
    <property type="molecule type" value="Genomic_DNA"/>
</dbReference>
<dbReference type="EMBL" id="JAAOLE020000001">
    <property type="protein sequence ID" value="NVI42634.1"/>
    <property type="molecule type" value="Genomic_DNA"/>
</dbReference>
<evidence type="ECO:0000313" key="33">
    <source>
        <dbReference type="EMBL" id="NVI48963.1"/>
    </source>
</evidence>
<feature type="compositionally biased region" description="Basic and acidic residues" evidence="1">
    <location>
        <begin position="228"/>
        <end position="245"/>
    </location>
</feature>
<evidence type="ECO:0000313" key="40">
    <source>
        <dbReference type="EMBL" id="NVI50700.1"/>
    </source>
</evidence>
<dbReference type="EMBL" id="JAAOLE020000001">
    <property type="protein sequence ID" value="NVI49536.1"/>
    <property type="molecule type" value="Genomic_DNA"/>
</dbReference>
<feature type="domain" description="Transposase DDE" evidence="3">
    <location>
        <begin position="373"/>
        <end position="437"/>
    </location>
</feature>
<dbReference type="EMBL" id="JAAOLE020000001">
    <property type="protein sequence ID" value="NVI41573.1"/>
    <property type="molecule type" value="Genomic_DNA"/>
</dbReference>
<dbReference type="InterPro" id="IPR025668">
    <property type="entry name" value="Tnp_DDE_dom"/>
</dbReference>
<evidence type="ECO:0000313" key="16">
    <source>
        <dbReference type="EMBL" id="NVI44727.1"/>
    </source>
</evidence>
<dbReference type="EMBL" id="JAAOLE020000001">
    <property type="protein sequence ID" value="NVI43060.1"/>
    <property type="molecule type" value="Genomic_DNA"/>
</dbReference>
<dbReference type="EMBL" id="JAAOLE020000001">
    <property type="protein sequence ID" value="NVI46161.1"/>
    <property type="molecule type" value="Genomic_DNA"/>
</dbReference>
<evidence type="ECO:0000313" key="19">
    <source>
        <dbReference type="EMBL" id="NVI46113.1"/>
    </source>
</evidence>
<dbReference type="InterPro" id="IPR008490">
    <property type="entry name" value="Transposase_InsH_N"/>
</dbReference>
<dbReference type="EMBL" id="JAAOLE020000001">
    <property type="protein sequence ID" value="NVI44727.1"/>
    <property type="molecule type" value="Genomic_DNA"/>
</dbReference>
<dbReference type="InterPro" id="IPR047629">
    <property type="entry name" value="IS1182_transpos"/>
</dbReference>
<dbReference type="EMBL" id="JAAOLE020000001">
    <property type="protein sequence ID" value="NVI47600.1"/>
    <property type="molecule type" value="Genomic_DNA"/>
</dbReference>
<evidence type="ECO:0000313" key="32">
    <source>
        <dbReference type="EMBL" id="NVI48251.1"/>
    </source>
</evidence>
<dbReference type="AlphaFoldDB" id="A0A973W4U0"/>
<evidence type="ECO:0000259" key="2">
    <source>
        <dbReference type="Pfam" id="PF05598"/>
    </source>
</evidence>
<evidence type="ECO:0000313" key="14">
    <source>
        <dbReference type="EMBL" id="NVI44262.1"/>
    </source>
</evidence>
<evidence type="ECO:0000313" key="4">
    <source>
        <dbReference type="EMBL" id="NVI41573.1"/>
    </source>
</evidence>
<dbReference type="EMBL" id="JAAOLE020000001">
    <property type="protein sequence ID" value="NVI48251.1"/>
    <property type="molecule type" value="Genomic_DNA"/>
</dbReference>
<dbReference type="EMBL" id="JAAOLE020000001">
    <property type="protein sequence ID" value="NVI48026.1"/>
    <property type="molecule type" value="Genomic_DNA"/>
</dbReference>
<evidence type="ECO:0000313" key="35">
    <source>
        <dbReference type="EMBL" id="NVI49502.1"/>
    </source>
</evidence>
<evidence type="ECO:0000313" key="9">
    <source>
        <dbReference type="EMBL" id="NVI42947.1"/>
    </source>
</evidence>
<evidence type="ECO:0000313" key="20">
    <source>
        <dbReference type="EMBL" id="NVI46161.1"/>
    </source>
</evidence>
<dbReference type="EMBL" id="JAAOLE020000001">
    <property type="protein sequence ID" value="NVI46113.1"/>
    <property type="molecule type" value="Genomic_DNA"/>
</dbReference>
<evidence type="ECO:0000313" key="34">
    <source>
        <dbReference type="EMBL" id="NVI49034.1"/>
    </source>
</evidence>
<dbReference type="EMBL" id="JAAOLE020000001">
    <property type="protein sequence ID" value="NVI49502.1"/>
    <property type="molecule type" value="Genomic_DNA"/>
</dbReference>
<dbReference type="EMBL" id="JAAOLE020000001">
    <property type="protein sequence ID" value="NVI44906.1"/>
    <property type="molecule type" value="Genomic_DNA"/>
</dbReference>
<evidence type="ECO:0000313" key="31">
    <source>
        <dbReference type="EMBL" id="NVI48244.1"/>
    </source>
</evidence>
<proteinExistence type="predicted"/>
<dbReference type="EMBL" id="JAAOLE020000001">
    <property type="protein sequence ID" value="NVI42948.1"/>
    <property type="molecule type" value="Genomic_DNA"/>
</dbReference>
<evidence type="ECO:0000313" key="12">
    <source>
        <dbReference type="EMBL" id="NVI43060.1"/>
    </source>
</evidence>
<dbReference type="GO" id="GO:0006313">
    <property type="term" value="P:DNA transposition"/>
    <property type="evidence" value="ECO:0007669"/>
    <property type="project" value="InterPro"/>
</dbReference>
<evidence type="ECO:0000313" key="17">
    <source>
        <dbReference type="EMBL" id="NVI44906.1"/>
    </source>
</evidence>
<organism evidence="23">
    <name type="scientific">Bradyrhizobium septentrionale</name>
    <dbReference type="NCBI Taxonomy" id="1404411"/>
    <lineage>
        <taxon>Bacteria</taxon>
        <taxon>Pseudomonadati</taxon>
        <taxon>Pseudomonadota</taxon>
        <taxon>Alphaproteobacteria</taxon>
        <taxon>Hyphomicrobiales</taxon>
        <taxon>Nitrobacteraceae</taxon>
        <taxon>Bradyrhizobium</taxon>
    </lineage>
</organism>
<dbReference type="EMBL" id="JAAOLE020000001">
    <property type="protein sequence ID" value="NVI43050.1"/>
    <property type="molecule type" value="Genomic_DNA"/>
</dbReference>
<dbReference type="EMBL" id="JAAOLE020000001">
    <property type="protein sequence ID" value="NVI42939.1"/>
    <property type="molecule type" value="Genomic_DNA"/>
</dbReference>
<evidence type="ECO:0000313" key="5">
    <source>
        <dbReference type="EMBL" id="NVI41929.1"/>
    </source>
</evidence>
<dbReference type="EMBL" id="JAAOLE020000001">
    <property type="protein sequence ID" value="NVI47191.1"/>
    <property type="molecule type" value="Genomic_DNA"/>
</dbReference>
<evidence type="ECO:0000313" key="28">
    <source>
        <dbReference type="EMBL" id="NVI48092.1"/>
    </source>
</evidence>
<evidence type="ECO:0000313" key="37">
    <source>
        <dbReference type="EMBL" id="NVI49963.1"/>
    </source>
</evidence>
<dbReference type="EMBL" id="JAAOLE020000001">
    <property type="protein sequence ID" value="NVI49034.1"/>
    <property type="molecule type" value="Genomic_DNA"/>
</dbReference>
<evidence type="ECO:0000259" key="3">
    <source>
        <dbReference type="Pfam" id="PF13751"/>
    </source>
</evidence>
<dbReference type="EMBL" id="JAAOLE020000001">
    <property type="protein sequence ID" value="NVI46009.1"/>
    <property type="molecule type" value="Genomic_DNA"/>
</dbReference>
<dbReference type="GO" id="GO:0004803">
    <property type="term" value="F:transposase activity"/>
    <property type="evidence" value="ECO:0007669"/>
    <property type="project" value="InterPro"/>
</dbReference>
<dbReference type="EMBL" id="JAAOLE020000001">
    <property type="protein sequence ID" value="NVI43685.1"/>
    <property type="molecule type" value="Genomic_DNA"/>
</dbReference>
<evidence type="ECO:0000313" key="6">
    <source>
        <dbReference type="EMBL" id="NVI42581.1"/>
    </source>
</evidence>
<evidence type="ECO:0000313" key="29">
    <source>
        <dbReference type="EMBL" id="NVI48117.1"/>
    </source>
</evidence>
<evidence type="ECO:0000313" key="7">
    <source>
        <dbReference type="EMBL" id="NVI42634.1"/>
    </source>
</evidence>
<sequence length="444" mass="49375">MSKYFRPWNIDQTLLLPPNVQDFVPKGHVSRFMVDLVRESLDLREIMGSYVSGLGQPPFDPRMMVALLLHSYASGLYSSRRIAKACRERNDFVMIVALDAPDFRTISDFRKRHLKALGALFVQVLKLCETAGLVKLGHVALDGTKIKANASKHKAMSYERMKKREAELKAEVARMLAAAEAADASEDETFGNSDELPDWTVDKQKRLAKIQQAMAALEADAKLAAEEERRIEAEKEQQRQAEGRKKPGKPAALPSEEPNPKAQRNFTDPESRIMKSKDGFVQAYNAQAAVDAHAQIIVAQELTQHGSDQGQLVPLIEAIESNLGRKPRQASADSGYCSEANLEALDTRSIDGYVAPGRAKHPTVANGKVGGPLTQAMRKKIDDGGFETPYRLRKQVVEPVFGQIKQARGFRQFLLRGIEKVRAEWTMICTVHNLLKLFNLANAA</sequence>
<evidence type="ECO:0000313" key="26">
    <source>
        <dbReference type="EMBL" id="NVI47675.1"/>
    </source>
</evidence>
<evidence type="ECO:0000313" key="18">
    <source>
        <dbReference type="EMBL" id="NVI46009.1"/>
    </source>
</evidence>
<gene>
    <name evidence="4" type="ORF">HAP48_000330</name>
    <name evidence="5" type="ORF">HAP48_002205</name>
    <name evidence="6" type="ORF">HAP48_005595</name>
    <name evidence="7" type="ORF">HAP48_005875</name>
    <name evidence="8" type="ORF">HAP48_007645</name>
    <name evidence="9" type="ORF">HAP48_007700</name>
    <name evidence="10" type="ORF">HAP48_007720</name>
    <name evidence="11" type="ORF">HAP48_008340</name>
    <name evidence="12" type="ORF">HAP48_008395</name>
    <name evidence="13" type="ORF">HAP48_012170</name>
    <name evidence="14" type="ORF">HAP48_015165</name>
    <name evidence="15" type="ORF">HAP48_016525</name>
    <name evidence="16" type="ORF">HAP48_017590</name>
    <name evidence="17" type="ORF">HAP48_018505</name>
    <name evidence="18" type="ORF">HAP48_024205</name>
    <name evidence="19" type="ORF">HAP48_024760</name>
    <name evidence="20" type="ORF">HAP48_025010</name>
    <name evidence="21" type="ORF">HAP48_025840</name>
    <name evidence="22" type="ORF">HAP48_028460</name>
    <name evidence="23" type="ORF">HAP48_030205</name>
    <name evidence="24" type="ORF">HAP48_030390</name>
    <name evidence="25" type="ORF">HAP48_032495</name>
    <name evidence="26" type="ORF">HAP48_032930</name>
    <name evidence="27" type="ORF">HAP48_034745</name>
    <name evidence="28" type="ORF">HAP48_035140</name>
    <name evidence="29" type="ORF">HAP48_035310</name>
    <name evidence="30" type="ORF">HAP48_035595</name>
    <name evidence="31" type="ORF">HAP48_036200</name>
    <name evidence="32" type="ORF">HAP48_036245</name>
    <name evidence="33" type="ORF">HAP48_040145</name>
    <name evidence="34" type="ORF">HAP48_040510</name>
    <name evidence="35" type="ORF">HAP48_043030</name>
    <name evidence="36" type="ORF">HAP48_043200</name>
    <name evidence="37" type="ORF">HAP48_045415</name>
    <name evidence="38" type="ORF">HAP48_047550</name>
    <name evidence="39" type="ORF">HAP48_048610</name>
    <name evidence="40" type="ORF">HAP48_049760</name>
</gene>
<dbReference type="NCBIfam" id="NF033551">
    <property type="entry name" value="transpos_IS1182"/>
    <property type="match status" value="1"/>
</dbReference>
<protein>
    <submittedName>
        <fullName evidence="23">IS1182 family transposase</fullName>
    </submittedName>
</protein>
<accession>A0A973W4U0</accession>
<dbReference type="EMBL" id="JAAOLE020000001">
    <property type="protein sequence ID" value="NVI41929.1"/>
    <property type="molecule type" value="Genomic_DNA"/>
</dbReference>
<dbReference type="EMBL" id="JAAOLE020000001">
    <property type="protein sequence ID" value="NVI44523.1"/>
    <property type="molecule type" value="Genomic_DNA"/>
</dbReference>
<comment type="caution">
    <text evidence="23">The sequence shown here is derived from an EMBL/GenBank/DDBJ whole genome shotgun (WGS) entry which is preliminary data.</text>
</comment>
<evidence type="ECO:0000313" key="39">
    <source>
        <dbReference type="EMBL" id="NVI50504.1"/>
    </source>
</evidence>
<dbReference type="PANTHER" id="PTHR33408">
    <property type="entry name" value="TRANSPOSASE"/>
    <property type="match status" value="1"/>
</dbReference>
<dbReference type="Pfam" id="PF05598">
    <property type="entry name" value="DUF772"/>
    <property type="match status" value="1"/>
</dbReference>
<evidence type="ECO:0000313" key="22">
    <source>
        <dbReference type="EMBL" id="NVI46825.1"/>
    </source>
</evidence>
<evidence type="ECO:0000313" key="38">
    <source>
        <dbReference type="EMBL" id="NVI50347.1"/>
    </source>
</evidence>
<evidence type="ECO:0000313" key="10">
    <source>
        <dbReference type="EMBL" id="NVI42948.1"/>
    </source>
</evidence>
<feature type="region of interest" description="Disordered" evidence="1">
    <location>
        <begin position="228"/>
        <end position="270"/>
    </location>
</feature>
<dbReference type="EMBL" id="JAAOLE020000001">
    <property type="protein sequence ID" value="NVI46320.1"/>
    <property type="molecule type" value="Genomic_DNA"/>
</dbReference>
<dbReference type="PANTHER" id="PTHR33408:SF4">
    <property type="entry name" value="TRANSPOSASE DDE DOMAIN-CONTAINING PROTEIN"/>
    <property type="match status" value="1"/>
</dbReference>
<dbReference type="EMBL" id="JAAOLE020000001">
    <property type="protein sequence ID" value="NVI48117.1"/>
    <property type="molecule type" value="Genomic_DNA"/>
</dbReference>
<name>A0A973W4U0_9BRAD</name>
<evidence type="ECO:0000313" key="8">
    <source>
        <dbReference type="EMBL" id="NVI42939.1"/>
    </source>
</evidence>
<dbReference type="RefSeq" id="WP_166202952.1">
    <property type="nucleotide sequence ID" value="NZ_CP088284.1"/>
</dbReference>
<dbReference type="EMBL" id="JAAOLE020000001">
    <property type="protein sequence ID" value="NVI42581.1"/>
    <property type="molecule type" value="Genomic_DNA"/>
</dbReference>
<dbReference type="EMBL" id="JAAOLE020000002">
    <property type="protein sequence ID" value="NVI50504.1"/>
    <property type="molecule type" value="Genomic_DNA"/>
</dbReference>
<evidence type="ECO:0000313" key="27">
    <source>
        <dbReference type="EMBL" id="NVI48026.1"/>
    </source>
</evidence>
<dbReference type="EMBL" id="JAAOLE020000001">
    <property type="protein sequence ID" value="NVI48244.1"/>
    <property type="molecule type" value="Genomic_DNA"/>
</dbReference>
<evidence type="ECO:0000313" key="23">
    <source>
        <dbReference type="EMBL" id="NVI47155.1"/>
    </source>
</evidence>
<evidence type="ECO:0000313" key="11">
    <source>
        <dbReference type="EMBL" id="NVI43050.1"/>
    </source>
</evidence>
<evidence type="ECO:0000256" key="1">
    <source>
        <dbReference type="SAM" id="MobiDB-lite"/>
    </source>
</evidence>
<feature type="domain" description="Transposase InsH N-terminal" evidence="2">
    <location>
        <begin position="19"/>
        <end position="112"/>
    </location>
</feature>
<evidence type="ECO:0000313" key="30">
    <source>
        <dbReference type="EMBL" id="NVI48164.1"/>
    </source>
</evidence>
<evidence type="ECO:0000313" key="36">
    <source>
        <dbReference type="EMBL" id="NVI49536.1"/>
    </source>
</evidence>
<dbReference type="EMBL" id="JAAOLE020000001">
    <property type="protein sequence ID" value="NVI47675.1"/>
    <property type="molecule type" value="Genomic_DNA"/>
</dbReference>
<dbReference type="EMBL" id="JAAOLE020000001">
    <property type="protein sequence ID" value="NVI48092.1"/>
    <property type="molecule type" value="Genomic_DNA"/>
</dbReference>
<dbReference type="EMBL" id="JAAOLE020000001">
    <property type="protein sequence ID" value="NVI44262.1"/>
    <property type="molecule type" value="Genomic_DNA"/>
</dbReference>
<dbReference type="EMBL" id="JAAOLE020000002">
    <property type="protein sequence ID" value="NVI50347.1"/>
    <property type="molecule type" value="Genomic_DNA"/>
</dbReference>
<evidence type="ECO:0000313" key="13">
    <source>
        <dbReference type="EMBL" id="NVI43685.1"/>
    </source>
</evidence>